<keyword evidence="5" id="KW-0418">Kinase</keyword>
<dbReference type="Pfam" id="PF02782">
    <property type="entry name" value="FGGY_C"/>
    <property type="match status" value="1"/>
</dbReference>
<keyword evidence="3" id="KW-0808">Transferase</keyword>
<dbReference type="Proteomes" id="UP000824504">
    <property type="component" value="Chromosome"/>
</dbReference>
<keyword evidence="2" id="KW-0119">Carbohydrate metabolism</keyword>
<name>A0ABX8SLL2_9ACTN</name>
<evidence type="ECO:0000256" key="6">
    <source>
        <dbReference type="ARBA" id="ARBA00022840"/>
    </source>
</evidence>
<evidence type="ECO:0000313" key="9">
    <source>
        <dbReference type="EMBL" id="QXT63302.1"/>
    </source>
</evidence>
<dbReference type="InterPro" id="IPR013449">
    <property type="entry name" value="Rhamnulokinase"/>
</dbReference>
<dbReference type="PANTHER" id="PTHR43095">
    <property type="entry name" value="SUGAR KINASE"/>
    <property type="match status" value="1"/>
</dbReference>
<accession>A0ABX8SLL2</accession>
<protein>
    <submittedName>
        <fullName evidence="9">Rhamnulokinase</fullName>
    </submittedName>
</protein>
<dbReference type="PANTHER" id="PTHR43095:SF5">
    <property type="entry name" value="XYLULOSE KINASE"/>
    <property type="match status" value="1"/>
</dbReference>
<feature type="domain" description="Carbohydrate kinase FGGY C-terminal" evidence="8">
    <location>
        <begin position="254"/>
        <end position="441"/>
    </location>
</feature>
<proteinExistence type="inferred from homology"/>
<keyword evidence="2" id="KW-0859">Xylose metabolism</keyword>
<dbReference type="RefSeq" id="WP_219083071.1">
    <property type="nucleotide sequence ID" value="NZ_CP079216.1"/>
</dbReference>
<organism evidence="9 10">
    <name type="scientific">Tessaracoccus palaemonis</name>
    <dbReference type="NCBI Taxonomy" id="2829499"/>
    <lineage>
        <taxon>Bacteria</taxon>
        <taxon>Bacillati</taxon>
        <taxon>Actinomycetota</taxon>
        <taxon>Actinomycetes</taxon>
        <taxon>Propionibacteriales</taxon>
        <taxon>Propionibacteriaceae</taxon>
        <taxon>Tessaracoccus</taxon>
    </lineage>
</organism>
<evidence type="ECO:0000259" key="8">
    <source>
        <dbReference type="Pfam" id="PF02782"/>
    </source>
</evidence>
<dbReference type="InterPro" id="IPR050406">
    <property type="entry name" value="FGGY_Carb_Kinase"/>
</dbReference>
<reference evidence="9 10" key="1">
    <citation type="submission" date="2021-07" db="EMBL/GenBank/DDBJ databases">
        <title>complete genome sequencing of Tessaracoccus sp.J1M15.</title>
        <authorList>
            <person name="Bae J.-W."/>
            <person name="Kim D.-y."/>
        </authorList>
    </citation>
    <scope>NUCLEOTIDE SEQUENCE [LARGE SCALE GENOMIC DNA]</scope>
    <source>
        <strain evidence="9 10">J1M15</strain>
    </source>
</reference>
<evidence type="ECO:0000256" key="3">
    <source>
        <dbReference type="ARBA" id="ARBA00022679"/>
    </source>
</evidence>
<dbReference type="CDD" id="cd07771">
    <property type="entry name" value="ASKHA_NBD_FGGY_RhaB-like"/>
    <property type="match status" value="1"/>
</dbReference>
<evidence type="ECO:0000256" key="1">
    <source>
        <dbReference type="ARBA" id="ARBA00009156"/>
    </source>
</evidence>
<sequence length="470" mass="49754">MPPVTALAVDLGSSSGRIVAGTFDGATITETEVHRFPHRATLVDGYLCWDLDAIWTEIVAGLREAVQQFPGAVSVSVDTWGVDYVPLDAADLPVTPGRCYRDERTVRTHDAFRSRLDDEAAWAATGIAPATINTANQLFAFLTEEPDAAARTASVLLLPDYFTWKLSGVKGWSRSHASSSGLCTPGVRDFSDDVLGALGIPRGWFGDVTAELDAVGPCSVDGLSALTVVRAGAHDTACATHALLRDVTQESYFLSCGSWSVLGVLRDEPLLSARAREIGLTNEATADGGLRPLFNITGLWILQELQREWAAEAREADIARLVELAAAAPTLAALIDPDEPRFAQAGGMLARIGEALDEQGIDVATLTQGAVVRLVLESLAERYARGLAELAELTGAPARQLNLMGGGSRNALLCQLTADRTGVPVIAGPVEASALGSLIAQLEVLGHLDPADRNAVIAATARTVEYRPRA</sequence>
<evidence type="ECO:0000256" key="2">
    <source>
        <dbReference type="ARBA" id="ARBA00022629"/>
    </source>
</evidence>
<evidence type="ECO:0000259" key="7">
    <source>
        <dbReference type="Pfam" id="PF00370"/>
    </source>
</evidence>
<dbReference type="InterPro" id="IPR018484">
    <property type="entry name" value="FGGY_N"/>
</dbReference>
<comment type="similarity">
    <text evidence="1">Belongs to the FGGY kinase family.</text>
</comment>
<keyword evidence="10" id="KW-1185">Reference proteome</keyword>
<evidence type="ECO:0000256" key="5">
    <source>
        <dbReference type="ARBA" id="ARBA00022777"/>
    </source>
</evidence>
<feature type="domain" description="Carbohydrate kinase FGGY N-terminal" evidence="7">
    <location>
        <begin position="6"/>
        <end position="239"/>
    </location>
</feature>
<keyword evidence="4" id="KW-0547">Nucleotide-binding</keyword>
<dbReference type="EMBL" id="CP079216">
    <property type="protein sequence ID" value="QXT63302.1"/>
    <property type="molecule type" value="Genomic_DNA"/>
</dbReference>
<dbReference type="InterPro" id="IPR018485">
    <property type="entry name" value="FGGY_C"/>
</dbReference>
<gene>
    <name evidence="9" type="ORF">KDB89_02115</name>
</gene>
<evidence type="ECO:0000313" key="10">
    <source>
        <dbReference type="Proteomes" id="UP000824504"/>
    </source>
</evidence>
<keyword evidence="6" id="KW-0067">ATP-binding</keyword>
<dbReference type="Pfam" id="PF00370">
    <property type="entry name" value="FGGY_N"/>
    <property type="match status" value="1"/>
</dbReference>
<evidence type="ECO:0000256" key="4">
    <source>
        <dbReference type="ARBA" id="ARBA00022741"/>
    </source>
</evidence>